<evidence type="ECO:0000313" key="2">
    <source>
        <dbReference type="EMBL" id="QHJ09975.1"/>
    </source>
</evidence>
<proteinExistence type="predicted"/>
<feature type="domain" description="DUF2059" evidence="1">
    <location>
        <begin position="45"/>
        <end position="86"/>
    </location>
</feature>
<evidence type="ECO:0000259" key="1">
    <source>
        <dbReference type="Pfam" id="PF09832"/>
    </source>
</evidence>
<gene>
    <name evidence="2" type="ORF">FX988_00184</name>
</gene>
<dbReference type="AlphaFoldDB" id="A0A857JD68"/>
<dbReference type="EMBL" id="CP047656">
    <property type="protein sequence ID" value="QHJ09975.1"/>
    <property type="molecule type" value="Genomic_DNA"/>
</dbReference>
<dbReference type="Proteomes" id="UP000464524">
    <property type="component" value="Chromosome"/>
</dbReference>
<protein>
    <recommendedName>
        <fullName evidence="1">DUF2059 domain-containing protein</fullName>
    </recommendedName>
</protein>
<reference evidence="2 3" key="1">
    <citation type="submission" date="2019-12" db="EMBL/GenBank/DDBJ databases">
        <title>Genome sequencing and assembly of endphytes of Porphyra tenera.</title>
        <authorList>
            <person name="Park J.M."/>
            <person name="Shin R."/>
            <person name="Jo S.H."/>
        </authorList>
    </citation>
    <scope>NUCLEOTIDE SEQUENCE [LARGE SCALE GENOMIC DNA]</scope>
    <source>
        <strain evidence="2 3">GPM4</strain>
    </source>
</reference>
<dbReference type="Pfam" id="PF09832">
    <property type="entry name" value="DUF2059"/>
    <property type="match status" value="1"/>
</dbReference>
<sequence length="100" mass="11562">MLIVLSNSDMSEDERAELEQKYTFIVDKIITFLSTEEVLEAFKLSYSETFTESELQDLVNFYSSPTGEKFLSHSGALNENFMDKISPKFNSLINEFRQVD</sequence>
<dbReference type="KEGG" id="pmes:FX988_00184"/>
<name>A0A857JD68_9ALTE</name>
<organism evidence="2 3">
    <name type="scientific">Paraglaciecola mesophila</name>
    <dbReference type="NCBI Taxonomy" id="197222"/>
    <lineage>
        <taxon>Bacteria</taxon>
        <taxon>Pseudomonadati</taxon>
        <taxon>Pseudomonadota</taxon>
        <taxon>Gammaproteobacteria</taxon>
        <taxon>Alteromonadales</taxon>
        <taxon>Alteromonadaceae</taxon>
        <taxon>Paraglaciecola</taxon>
    </lineage>
</organism>
<accession>A0A857JD68</accession>
<keyword evidence="3" id="KW-1185">Reference proteome</keyword>
<dbReference type="InterPro" id="IPR018637">
    <property type="entry name" value="DUF2059"/>
</dbReference>
<evidence type="ECO:0000313" key="3">
    <source>
        <dbReference type="Proteomes" id="UP000464524"/>
    </source>
</evidence>